<dbReference type="Gene3D" id="2.40.70.10">
    <property type="entry name" value="Acid Proteases"/>
    <property type="match status" value="1"/>
</dbReference>
<dbReference type="InterPro" id="IPR050951">
    <property type="entry name" value="Retrovirus_Pol_polyprotein"/>
</dbReference>
<keyword evidence="11" id="KW-1185">Reference proteome</keyword>
<sequence>MAQCYAFSGKNQAETFDDVITGTILVCDRMANMLFDPGSTFSYVSVRFTSKFDIICDICDAPIHVSTPVGESVIVTHVYRACPILFMGFQTWADLVMLDMTYFDIILGMTWLSPYYVVLNCNTKSITLEIPGRKKLEWEGVYKPKQAKIILFIQARKLVEQGCLSYLAHIRNVDFEAPSIESIHVVSEFREVFLNDLHGMPPNRDIDFCIDLEPGTCPISILPYRMAPAKLRELKSQIQKLHDKRFIRPSVSPWVLQFFLLRKRMLKIRPGDVPKMAFRTRYGHYEFLVMSFGLTNAPAAFMGLMNEVFKQFLDSLVIVFIDDILVYLKSEEEHTDHLRIVLGVFGKQKLYEKFSKCEFWLTSVAFLGHVVSKEGVMVDPQKIEAVKNWVRPSSMTEVRIFVGLTSYYRRFMKNFASIATHLTKNETPFDWTEKCEESFQRLKTLLTTASILALPVEAVVFTLKIWWHYLYDVKCEVFTDHHNFQHVFTQNDLNLRQRRWMELLKDYDVTIQYHPDKANVVANALSRKTVNMVGYLKKRWVLVSIEVRATFIDKIKAKQFEDENLEDLRKKTVIGKAQETTLDADGVLNFKGILSRVDDLIEKLLAESHGS</sequence>
<keyword evidence="3" id="KW-0548">Nucleotidyltransferase</keyword>
<keyword evidence="6" id="KW-0378">Hydrolase</keyword>
<dbReference type="CDD" id="cd09274">
    <property type="entry name" value="RNase_HI_RT_Ty3"/>
    <property type="match status" value="1"/>
</dbReference>
<dbReference type="Pfam" id="PF00078">
    <property type="entry name" value="RVT_1"/>
    <property type="match status" value="1"/>
</dbReference>
<keyword evidence="4" id="KW-0540">Nuclease</keyword>
<dbReference type="Gene3D" id="3.10.10.10">
    <property type="entry name" value="HIV Type 1 Reverse Transcriptase, subunit A, domain 1"/>
    <property type="match status" value="2"/>
</dbReference>
<evidence type="ECO:0000313" key="11">
    <source>
        <dbReference type="Proteomes" id="UP001234989"/>
    </source>
</evidence>
<evidence type="ECO:0000256" key="5">
    <source>
        <dbReference type="ARBA" id="ARBA00022759"/>
    </source>
</evidence>
<dbReference type="AlphaFoldDB" id="A0AAF0UAN2"/>
<evidence type="ECO:0000259" key="8">
    <source>
        <dbReference type="Pfam" id="PF00078"/>
    </source>
</evidence>
<proteinExistence type="predicted"/>
<dbReference type="GO" id="GO:0003964">
    <property type="term" value="F:RNA-directed DNA polymerase activity"/>
    <property type="evidence" value="ECO:0007669"/>
    <property type="project" value="UniProtKB-KW"/>
</dbReference>
<dbReference type="EC" id="2.7.7.49" evidence="1"/>
<evidence type="ECO:0000256" key="6">
    <source>
        <dbReference type="ARBA" id="ARBA00022801"/>
    </source>
</evidence>
<evidence type="ECO:0000256" key="3">
    <source>
        <dbReference type="ARBA" id="ARBA00022695"/>
    </source>
</evidence>
<name>A0AAF0UAN2_SOLVR</name>
<dbReference type="InterPro" id="IPR043128">
    <property type="entry name" value="Rev_trsase/Diguanyl_cyclase"/>
</dbReference>
<organism evidence="10 11">
    <name type="scientific">Solanum verrucosum</name>
    <dbReference type="NCBI Taxonomy" id="315347"/>
    <lineage>
        <taxon>Eukaryota</taxon>
        <taxon>Viridiplantae</taxon>
        <taxon>Streptophyta</taxon>
        <taxon>Embryophyta</taxon>
        <taxon>Tracheophyta</taxon>
        <taxon>Spermatophyta</taxon>
        <taxon>Magnoliopsida</taxon>
        <taxon>eudicotyledons</taxon>
        <taxon>Gunneridae</taxon>
        <taxon>Pentapetalae</taxon>
        <taxon>asterids</taxon>
        <taxon>lamiids</taxon>
        <taxon>Solanales</taxon>
        <taxon>Solanaceae</taxon>
        <taxon>Solanoideae</taxon>
        <taxon>Solaneae</taxon>
        <taxon>Solanum</taxon>
    </lineage>
</organism>
<dbReference type="CDD" id="cd01647">
    <property type="entry name" value="RT_LTR"/>
    <property type="match status" value="1"/>
</dbReference>
<evidence type="ECO:0000313" key="10">
    <source>
        <dbReference type="EMBL" id="WMV42565.1"/>
    </source>
</evidence>
<evidence type="ECO:0000256" key="2">
    <source>
        <dbReference type="ARBA" id="ARBA00022679"/>
    </source>
</evidence>
<feature type="domain" description="Reverse transcriptase" evidence="8">
    <location>
        <begin position="259"/>
        <end position="370"/>
    </location>
</feature>
<dbReference type="FunFam" id="3.30.70.270:FF:000020">
    <property type="entry name" value="Transposon Tf2-6 polyprotein-like Protein"/>
    <property type="match status" value="1"/>
</dbReference>
<accession>A0AAF0UAN2</accession>
<keyword evidence="7" id="KW-0695">RNA-directed DNA polymerase</keyword>
<dbReference type="PANTHER" id="PTHR37984:SF5">
    <property type="entry name" value="PROTEIN NYNRIN-LIKE"/>
    <property type="match status" value="1"/>
</dbReference>
<dbReference type="Pfam" id="PF08284">
    <property type="entry name" value="RVP_2"/>
    <property type="match status" value="1"/>
</dbReference>
<dbReference type="CDD" id="cd00303">
    <property type="entry name" value="retropepsin_like"/>
    <property type="match status" value="1"/>
</dbReference>
<dbReference type="Proteomes" id="UP001234989">
    <property type="component" value="Chromosome 8"/>
</dbReference>
<protein>
    <recommendedName>
        <fullName evidence="1">RNA-directed DNA polymerase</fullName>
        <ecNumber evidence="1">2.7.7.49</ecNumber>
    </recommendedName>
</protein>
<dbReference type="InterPro" id="IPR043502">
    <property type="entry name" value="DNA/RNA_pol_sf"/>
</dbReference>
<dbReference type="GO" id="GO:0016787">
    <property type="term" value="F:hydrolase activity"/>
    <property type="evidence" value="ECO:0007669"/>
    <property type="project" value="UniProtKB-KW"/>
</dbReference>
<evidence type="ECO:0000256" key="1">
    <source>
        <dbReference type="ARBA" id="ARBA00012493"/>
    </source>
</evidence>
<dbReference type="PANTHER" id="PTHR37984">
    <property type="entry name" value="PROTEIN CBG26694"/>
    <property type="match status" value="1"/>
</dbReference>
<dbReference type="Pfam" id="PF17917">
    <property type="entry name" value="RT_RNaseH"/>
    <property type="match status" value="1"/>
</dbReference>
<feature type="domain" description="Reverse transcriptase RNase H-like" evidence="9">
    <location>
        <begin position="456"/>
        <end position="507"/>
    </location>
</feature>
<dbReference type="InterPro" id="IPR000477">
    <property type="entry name" value="RT_dom"/>
</dbReference>
<reference evidence="10" key="1">
    <citation type="submission" date="2023-08" db="EMBL/GenBank/DDBJ databases">
        <title>A de novo genome assembly of Solanum verrucosum Schlechtendal, a Mexican diploid species geographically isolated from the other diploid A-genome species in potato relatives.</title>
        <authorList>
            <person name="Hosaka K."/>
        </authorList>
    </citation>
    <scope>NUCLEOTIDE SEQUENCE</scope>
    <source>
        <tissue evidence="10">Young leaves</tissue>
    </source>
</reference>
<keyword evidence="2" id="KW-0808">Transferase</keyword>
<dbReference type="InterPro" id="IPR041373">
    <property type="entry name" value="RT_RNaseH"/>
</dbReference>
<dbReference type="Gene3D" id="3.30.70.270">
    <property type="match status" value="2"/>
</dbReference>
<dbReference type="GO" id="GO:0004519">
    <property type="term" value="F:endonuclease activity"/>
    <property type="evidence" value="ECO:0007669"/>
    <property type="project" value="UniProtKB-KW"/>
</dbReference>
<dbReference type="SUPFAM" id="SSF56672">
    <property type="entry name" value="DNA/RNA polymerases"/>
    <property type="match status" value="1"/>
</dbReference>
<evidence type="ECO:0000259" key="9">
    <source>
        <dbReference type="Pfam" id="PF17917"/>
    </source>
</evidence>
<keyword evidence="5" id="KW-0255">Endonuclease</keyword>
<evidence type="ECO:0000256" key="7">
    <source>
        <dbReference type="ARBA" id="ARBA00022918"/>
    </source>
</evidence>
<dbReference type="EMBL" id="CP133619">
    <property type="protein sequence ID" value="WMV42565.1"/>
    <property type="molecule type" value="Genomic_DNA"/>
</dbReference>
<dbReference type="InterPro" id="IPR021109">
    <property type="entry name" value="Peptidase_aspartic_dom_sf"/>
</dbReference>
<dbReference type="SUPFAM" id="SSF50630">
    <property type="entry name" value="Acid proteases"/>
    <property type="match status" value="1"/>
</dbReference>
<gene>
    <name evidence="10" type="ORF">MTR67_035950</name>
</gene>
<evidence type="ECO:0000256" key="4">
    <source>
        <dbReference type="ARBA" id="ARBA00022722"/>
    </source>
</evidence>